<accession>A0A9P5ZI37</accession>
<comment type="caution">
    <text evidence="1">The sequence shown here is derived from an EMBL/GenBank/DDBJ whole genome shotgun (WGS) entry which is preliminary data.</text>
</comment>
<dbReference type="EMBL" id="MU154833">
    <property type="protein sequence ID" value="KAF9487035.1"/>
    <property type="molecule type" value="Genomic_DNA"/>
</dbReference>
<dbReference type="AlphaFoldDB" id="A0A9P5ZI37"/>
<evidence type="ECO:0000313" key="2">
    <source>
        <dbReference type="Proteomes" id="UP000807025"/>
    </source>
</evidence>
<proteinExistence type="predicted"/>
<dbReference type="Proteomes" id="UP000807025">
    <property type="component" value="Unassembled WGS sequence"/>
</dbReference>
<name>A0A9P5ZI37_PLEER</name>
<gene>
    <name evidence="1" type="ORF">BDN71DRAFT_1437145</name>
</gene>
<evidence type="ECO:0000313" key="1">
    <source>
        <dbReference type="EMBL" id="KAF9487035.1"/>
    </source>
</evidence>
<reference evidence="1" key="1">
    <citation type="submission" date="2020-11" db="EMBL/GenBank/DDBJ databases">
        <authorList>
            <consortium name="DOE Joint Genome Institute"/>
            <person name="Ahrendt S."/>
            <person name="Riley R."/>
            <person name="Andreopoulos W."/>
            <person name="Labutti K."/>
            <person name="Pangilinan J."/>
            <person name="Ruiz-Duenas F.J."/>
            <person name="Barrasa J.M."/>
            <person name="Sanchez-Garcia M."/>
            <person name="Camarero S."/>
            <person name="Miyauchi S."/>
            <person name="Serrano A."/>
            <person name="Linde D."/>
            <person name="Babiker R."/>
            <person name="Drula E."/>
            <person name="Ayuso-Fernandez I."/>
            <person name="Pacheco R."/>
            <person name="Padilla G."/>
            <person name="Ferreira P."/>
            <person name="Barriuso J."/>
            <person name="Kellner H."/>
            <person name="Castanera R."/>
            <person name="Alfaro M."/>
            <person name="Ramirez L."/>
            <person name="Pisabarro A.G."/>
            <person name="Kuo A."/>
            <person name="Tritt A."/>
            <person name="Lipzen A."/>
            <person name="He G."/>
            <person name="Yan M."/>
            <person name="Ng V."/>
            <person name="Cullen D."/>
            <person name="Martin F."/>
            <person name="Rosso M.-N."/>
            <person name="Henrissat B."/>
            <person name="Hibbett D."/>
            <person name="Martinez A.T."/>
            <person name="Grigoriev I.V."/>
        </authorList>
    </citation>
    <scope>NUCLEOTIDE SEQUENCE</scope>
    <source>
        <strain evidence="1">ATCC 90797</strain>
    </source>
</reference>
<protein>
    <submittedName>
        <fullName evidence="1">Uncharacterized protein</fullName>
    </submittedName>
</protein>
<sequence>MNRDAFSDWLGVEYNGQADSAFKATRTLADATSTEQDDLSGSNTFVEIDSRIHELQGTPLTESEPDLMPGEFGDRKTLSPRTIVTFTSLHITHSIQVRCLIFAFWAFRLNRLKRIPPAPPSTAPCAFYACAVYGRGGDKGESIGVVSALKEAIRLADAEGEFSTEEFRTNKGTYPPLEGGTPFRCWPLGNLLRGTRLIEDLQATNKLMTVDVEFVIM</sequence>
<organism evidence="1 2">
    <name type="scientific">Pleurotus eryngii</name>
    <name type="common">Boletus of the steppes</name>
    <dbReference type="NCBI Taxonomy" id="5323"/>
    <lineage>
        <taxon>Eukaryota</taxon>
        <taxon>Fungi</taxon>
        <taxon>Dikarya</taxon>
        <taxon>Basidiomycota</taxon>
        <taxon>Agaricomycotina</taxon>
        <taxon>Agaricomycetes</taxon>
        <taxon>Agaricomycetidae</taxon>
        <taxon>Agaricales</taxon>
        <taxon>Pleurotineae</taxon>
        <taxon>Pleurotaceae</taxon>
        <taxon>Pleurotus</taxon>
    </lineage>
</organism>
<keyword evidence="2" id="KW-1185">Reference proteome</keyword>